<dbReference type="Proteomes" id="UP000001173">
    <property type="component" value="Plasmid pZmo1"/>
</dbReference>
<evidence type="ECO:0000313" key="2">
    <source>
        <dbReference type="Proteomes" id="UP000001173"/>
    </source>
</evidence>
<name>Q8GF38_ZYMMO</name>
<proteinExistence type="predicted"/>
<reference evidence="1" key="1">
    <citation type="submission" date="2001-10" db="EMBL/GenBank/DDBJ databases">
        <authorList>
            <person name="Seo J."/>
            <person name="Park H."/>
            <person name="Kim H."/>
            <person name="Wang K."/>
            <person name="Yoon K."/>
            <person name="Rhee H."/>
            <person name="Kang J."/>
            <person name="Jung C."/>
            <person name="Kim M."/>
            <person name="Park C."/>
            <person name="An Y."/>
            <person name="Choi E."/>
        </authorList>
    </citation>
    <scope>NUCLEOTIDE SEQUENCE [LARGE SCALE GENOMIC DNA]</scope>
    <source>
        <strain evidence="1">ZM4</strain>
        <plasmid evidence="1">1</plasmid>
    </source>
</reference>
<keyword evidence="2" id="KW-1185">Reference proteome</keyword>
<dbReference type="RefSeq" id="WP_011078113.1">
    <property type="nucleotide sequence ID" value="NC_004457.1"/>
</dbReference>
<keyword evidence="1" id="KW-0614">Plasmid</keyword>
<evidence type="ECO:0000313" key="1">
    <source>
        <dbReference type="EMBL" id="AAL36130.1"/>
    </source>
</evidence>
<geneLocation type="plasmid" evidence="2">
    <name>pZmo1</name>
</geneLocation>
<organism evidence="1 2">
    <name type="scientific">Zymomonas mobilis subsp. mobilis (strain ATCC 31821 / ZM4 / CP4)</name>
    <dbReference type="NCBI Taxonomy" id="264203"/>
    <lineage>
        <taxon>Bacteria</taxon>
        <taxon>Pseudomonadati</taxon>
        <taxon>Pseudomonadota</taxon>
        <taxon>Alphaproteobacteria</taxon>
        <taxon>Sphingomonadales</taxon>
        <taxon>Zymomonadaceae</taxon>
        <taxon>Zymomonas</taxon>
    </lineage>
</organism>
<protein>
    <submittedName>
        <fullName evidence="1">Uncharacterized protein</fullName>
    </submittedName>
</protein>
<accession>Q8GF38</accession>
<dbReference type="AlphaFoldDB" id="Q8GF38"/>
<dbReference type="EMBL" id="AY057845">
    <property type="protein sequence ID" value="AAL36130.1"/>
    <property type="molecule type" value="Genomic_DNA"/>
</dbReference>
<sequence>MQKDIGIYGDRVDRKRLDATTDEDAVPGMYPTPTTIRHALGISQKDTNFHMAESSFRVVFSMQFHS</sequence>